<reference evidence="1" key="1">
    <citation type="submission" date="2023-03" db="EMBL/GenBank/DDBJ databases">
        <title>MT1 and MT2 Draft Genomes of Novel Species.</title>
        <authorList>
            <person name="Venkateswaran K."/>
        </authorList>
    </citation>
    <scope>NUCLEOTIDE SEQUENCE</scope>
    <source>
        <strain evidence="1">F6_8S_P_1A</strain>
    </source>
</reference>
<organism evidence="1 2">
    <name type="scientific">Leifsonia virtsii</name>
    <dbReference type="NCBI Taxonomy" id="3035915"/>
    <lineage>
        <taxon>Bacteria</taxon>
        <taxon>Bacillati</taxon>
        <taxon>Actinomycetota</taxon>
        <taxon>Actinomycetes</taxon>
        <taxon>Micrococcales</taxon>
        <taxon>Microbacteriaceae</taxon>
        <taxon>Leifsonia</taxon>
    </lineage>
</organism>
<name>A0ABT8IWT3_9MICO</name>
<proteinExistence type="predicted"/>
<dbReference type="RefSeq" id="WP_301217208.1">
    <property type="nucleotide sequence ID" value="NZ_JAROCB010000002.1"/>
</dbReference>
<keyword evidence="2" id="KW-1185">Reference proteome</keyword>
<accession>A0ABT8IWT3</accession>
<evidence type="ECO:0000313" key="1">
    <source>
        <dbReference type="EMBL" id="MDN4596822.1"/>
    </source>
</evidence>
<evidence type="ECO:0000313" key="2">
    <source>
        <dbReference type="Proteomes" id="UP001174210"/>
    </source>
</evidence>
<dbReference type="EMBL" id="JAROCB010000002">
    <property type="protein sequence ID" value="MDN4596822.1"/>
    <property type="molecule type" value="Genomic_DNA"/>
</dbReference>
<gene>
    <name evidence="1" type="ORF">P5G59_06705</name>
</gene>
<sequence>MSAAEAIAREDLLAILHGSSAPLASEVEEDLRGANAPLYRMSMLPASELIPIYERRRNRVEDGSALAEQLDDWLRALGSHDAVRMVVIDDAATVPGILLSADAPDLLAIVRPGRR</sequence>
<comment type="caution">
    <text evidence="1">The sequence shown here is derived from an EMBL/GenBank/DDBJ whole genome shotgun (WGS) entry which is preliminary data.</text>
</comment>
<protein>
    <submittedName>
        <fullName evidence="1">Uncharacterized protein</fullName>
    </submittedName>
</protein>
<dbReference type="Proteomes" id="UP001174210">
    <property type="component" value="Unassembled WGS sequence"/>
</dbReference>